<organism evidence="1 2">
    <name type="scientific">candidate division Kazan bacterium RIFCSPLOWO2_01_FULL_48_13</name>
    <dbReference type="NCBI Taxonomy" id="1798539"/>
    <lineage>
        <taxon>Bacteria</taxon>
        <taxon>Bacteria division Kazan-3B-28</taxon>
    </lineage>
</organism>
<sequence length="245" mass="28101">MDKSFVEDGSIADYQQLMHEIYDLPGDRNFSMSDILAQQQRFTMRALKGIRKGDLRRLRLNLLDAFSWSMTVVNRMHFNIEEILWRRFPYLCSYCGACPCVCKIQKPSHRLEPPINESKRPPTLRDFQKMFSEIYPGSGRTLADAGVHWAEETGEMSEAIHAYIHEHRPEQLKNIAAEMADFVSCTFGVANSAGIDVAKGLAELFYKNCLACHHLPCTCPVEYINKFDFEKLPEFAPVQEQTAIQ</sequence>
<proteinExistence type="predicted"/>
<dbReference type="EMBL" id="METE01000013">
    <property type="protein sequence ID" value="OGB84982.1"/>
    <property type="molecule type" value="Genomic_DNA"/>
</dbReference>
<comment type="caution">
    <text evidence="1">The sequence shown here is derived from an EMBL/GenBank/DDBJ whole genome shotgun (WGS) entry which is preliminary data.</text>
</comment>
<accession>A0A1F4PPK0</accession>
<gene>
    <name evidence="1" type="ORF">A2994_01345</name>
</gene>
<dbReference type="STRING" id="1798539.A2994_01345"/>
<dbReference type="PANTHER" id="PTHR42702">
    <property type="entry name" value="NUCLEOTIDE PYROPHOSPHOHYDROLASE"/>
    <property type="match status" value="1"/>
</dbReference>
<dbReference type="Proteomes" id="UP000179010">
    <property type="component" value="Unassembled WGS sequence"/>
</dbReference>
<evidence type="ECO:0008006" key="3">
    <source>
        <dbReference type="Google" id="ProtNLM"/>
    </source>
</evidence>
<reference evidence="1 2" key="1">
    <citation type="journal article" date="2016" name="Nat. Commun.">
        <title>Thousands of microbial genomes shed light on interconnected biogeochemical processes in an aquifer system.</title>
        <authorList>
            <person name="Anantharaman K."/>
            <person name="Brown C.T."/>
            <person name="Hug L.A."/>
            <person name="Sharon I."/>
            <person name="Castelle C.J."/>
            <person name="Probst A.J."/>
            <person name="Thomas B.C."/>
            <person name="Singh A."/>
            <person name="Wilkins M.J."/>
            <person name="Karaoz U."/>
            <person name="Brodie E.L."/>
            <person name="Williams K.H."/>
            <person name="Hubbard S.S."/>
            <person name="Banfield J.F."/>
        </authorList>
    </citation>
    <scope>NUCLEOTIDE SEQUENCE [LARGE SCALE GENOMIC DNA]</scope>
</reference>
<dbReference type="PANTHER" id="PTHR42702:SF1">
    <property type="entry name" value="REGULATORY PROTEIN FOR BETA-LACTAMASE"/>
    <property type="match status" value="1"/>
</dbReference>
<dbReference type="AlphaFoldDB" id="A0A1F4PPK0"/>
<protein>
    <recommendedName>
        <fullName evidence="3">NTP pyrophosphohydrolase MazG putative catalytic core domain-containing protein</fullName>
    </recommendedName>
</protein>
<dbReference type="Gene3D" id="1.10.287.1080">
    <property type="entry name" value="MazG-like"/>
    <property type="match status" value="1"/>
</dbReference>
<evidence type="ECO:0000313" key="2">
    <source>
        <dbReference type="Proteomes" id="UP000179010"/>
    </source>
</evidence>
<name>A0A1F4PPK0_UNCK3</name>
<evidence type="ECO:0000313" key="1">
    <source>
        <dbReference type="EMBL" id="OGB84982.1"/>
    </source>
</evidence>
<dbReference type="SUPFAM" id="SSF101386">
    <property type="entry name" value="all-alpha NTP pyrophosphatases"/>
    <property type="match status" value="1"/>
</dbReference>